<dbReference type="PANTHER" id="PTHR43806">
    <property type="entry name" value="PEPTIDASE S8"/>
    <property type="match status" value="1"/>
</dbReference>
<evidence type="ECO:0000313" key="8">
    <source>
        <dbReference type="Proteomes" id="UP001437256"/>
    </source>
</evidence>
<dbReference type="PANTHER" id="PTHR43806:SF66">
    <property type="entry name" value="SERIN ENDOPEPTIDASE"/>
    <property type="match status" value="1"/>
</dbReference>
<dbReference type="InterPro" id="IPR000209">
    <property type="entry name" value="Peptidase_S8/S53_dom"/>
</dbReference>
<evidence type="ECO:0000256" key="1">
    <source>
        <dbReference type="ARBA" id="ARBA00011073"/>
    </source>
</evidence>
<reference evidence="7 8" key="1">
    <citation type="submission" date="2024-05" db="EMBL/GenBank/DDBJ databases">
        <title>A draft genome resource for the thread blight pathogen Marasmius tenuissimus strain MS-2.</title>
        <authorList>
            <person name="Yulfo-Soto G.E."/>
            <person name="Baruah I.K."/>
            <person name="Amoako-Attah I."/>
            <person name="Bukari Y."/>
            <person name="Meinhardt L.W."/>
            <person name="Bailey B.A."/>
            <person name="Cohen S.P."/>
        </authorList>
    </citation>
    <scope>NUCLEOTIDE SEQUENCE [LARGE SCALE GENOMIC DNA]</scope>
    <source>
        <strain evidence="7 8">MS-2</strain>
    </source>
</reference>
<comment type="caution">
    <text evidence="7">The sequence shown here is derived from an EMBL/GenBank/DDBJ whole genome shotgun (WGS) entry which is preliminary data.</text>
</comment>
<dbReference type="InterPro" id="IPR022398">
    <property type="entry name" value="Peptidase_S8_His-AS"/>
</dbReference>
<proteinExistence type="inferred from homology"/>
<dbReference type="PRINTS" id="PR00723">
    <property type="entry name" value="SUBTILISIN"/>
</dbReference>
<sequence length="361" mass="38717">MSTVPREYWWNPSDFEKLHSFPGVRSITPVTRLERPAPLNKRTRYEAHDPKTAPVTDTLHYMIGVDKLHAAGITGKGVKIGIIDTGVDYKNPALGGGLGKGFHVAGGYDYTGDDPDHPKGDLDPFDCKGHGTHVAGIIGALPGKGFFNLTGVAYGAELHAYKVGACEGGLPTDGEEYIASYVLYSFGLTYHNTSAIVKALTYPGGWAWDPTNIKQEIINRLASMGQIIVASAGNEGAEGSWYARTPGGAEGAISVANIQSPVVPLQSATVVIGDEATVDPIVYYDVYPLTNRTDPLPVYAFNNASKYGCGDLLKDVPNLENYLYTCDVDKLLKNLGTKGVQQLFPHGTTPRDGLLTLICRG</sequence>
<protein>
    <recommendedName>
        <fullName evidence="6">Peptidase S8/S53 domain-containing protein</fullName>
    </recommendedName>
</protein>
<keyword evidence="8" id="KW-1185">Reference proteome</keyword>
<dbReference type="Gene3D" id="3.40.50.200">
    <property type="entry name" value="Peptidase S8/S53 domain"/>
    <property type="match status" value="1"/>
</dbReference>
<dbReference type="Proteomes" id="UP001437256">
    <property type="component" value="Unassembled WGS sequence"/>
</dbReference>
<evidence type="ECO:0000313" key="7">
    <source>
        <dbReference type="EMBL" id="KAL0066730.1"/>
    </source>
</evidence>
<gene>
    <name evidence="7" type="ORF">AAF712_006335</name>
</gene>
<dbReference type="InterPro" id="IPR023827">
    <property type="entry name" value="Peptidase_S8_Asp-AS"/>
</dbReference>
<dbReference type="InterPro" id="IPR036852">
    <property type="entry name" value="Peptidase_S8/S53_dom_sf"/>
</dbReference>
<evidence type="ECO:0000256" key="2">
    <source>
        <dbReference type="ARBA" id="ARBA00022670"/>
    </source>
</evidence>
<keyword evidence="3" id="KW-0378">Hydrolase</keyword>
<accession>A0ABR2ZZH0</accession>
<comment type="similarity">
    <text evidence="1 5">Belongs to the peptidase S8 family.</text>
</comment>
<name>A0ABR2ZZH0_9AGAR</name>
<dbReference type="SUPFAM" id="SSF52743">
    <property type="entry name" value="Subtilisin-like"/>
    <property type="match status" value="1"/>
</dbReference>
<keyword evidence="4" id="KW-0720">Serine protease</keyword>
<dbReference type="PROSITE" id="PS00137">
    <property type="entry name" value="SUBTILASE_HIS"/>
    <property type="match status" value="1"/>
</dbReference>
<dbReference type="InterPro" id="IPR015500">
    <property type="entry name" value="Peptidase_S8_subtilisin-rel"/>
</dbReference>
<dbReference type="PROSITE" id="PS00136">
    <property type="entry name" value="SUBTILASE_ASP"/>
    <property type="match status" value="1"/>
</dbReference>
<evidence type="ECO:0000256" key="3">
    <source>
        <dbReference type="ARBA" id="ARBA00022801"/>
    </source>
</evidence>
<feature type="domain" description="Peptidase S8/S53" evidence="6">
    <location>
        <begin position="75"/>
        <end position="260"/>
    </location>
</feature>
<evidence type="ECO:0000259" key="6">
    <source>
        <dbReference type="Pfam" id="PF00082"/>
    </source>
</evidence>
<dbReference type="PROSITE" id="PS51892">
    <property type="entry name" value="SUBTILASE"/>
    <property type="match status" value="1"/>
</dbReference>
<dbReference type="Pfam" id="PF00082">
    <property type="entry name" value="Peptidase_S8"/>
    <property type="match status" value="1"/>
</dbReference>
<evidence type="ECO:0000256" key="4">
    <source>
        <dbReference type="ARBA" id="ARBA00022825"/>
    </source>
</evidence>
<dbReference type="EMBL" id="JBBXMP010000033">
    <property type="protein sequence ID" value="KAL0066730.1"/>
    <property type="molecule type" value="Genomic_DNA"/>
</dbReference>
<evidence type="ECO:0000256" key="5">
    <source>
        <dbReference type="PROSITE-ProRule" id="PRU01240"/>
    </source>
</evidence>
<keyword evidence="2" id="KW-0645">Protease</keyword>
<organism evidence="7 8">
    <name type="scientific">Marasmius tenuissimus</name>
    <dbReference type="NCBI Taxonomy" id="585030"/>
    <lineage>
        <taxon>Eukaryota</taxon>
        <taxon>Fungi</taxon>
        <taxon>Dikarya</taxon>
        <taxon>Basidiomycota</taxon>
        <taxon>Agaricomycotina</taxon>
        <taxon>Agaricomycetes</taxon>
        <taxon>Agaricomycetidae</taxon>
        <taxon>Agaricales</taxon>
        <taxon>Marasmiineae</taxon>
        <taxon>Marasmiaceae</taxon>
        <taxon>Marasmius</taxon>
    </lineage>
</organism>
<dbReference type="InterPro" id="IPR050131">
    <property type="entry name" value="Peptidase_S8_subtilisin-like"/>
</dbReference>
<comment type="caution">
    <text evidence="5">Lacks conserved residue(s) required for the propagation of feature annotation.</text>
</comment>